<keyword evidence="4 6" id="KW-0472">Membrane</keyword>
<dbReference type="Pfam" id="PF10192">
    <property type="entry name" value="GPR180-TMEM145_TM"/>
    <property type="match status" value="1"/>
</dbReference>
<sequence length="753" mass="85058">MRLLFTLLYWESVIVGFSNRFCSCKYVEGTLKTNQNWAFLARFCFLSEEGQFEYVIDYKEDQGDINLLLYYDTDDQWPAVYKSAKTCEEREAVLNVQQNQLVNMTARGEAARQFAGCTFGAQSFTTPTPLYTINIPTPKRRNDTSKGTVAIKTSSTTPTTTTIRVSTQTAPSLEAESFGTTAEVDQMSTWAFSTESSFTSSQEVFEASTPVEVEASTNGPELLLEIARETTMEPHVKIRKSPIKKRSVPTKAPKMRPKKSGRFINCHNARRFRSARERWWFIAVSNCKATKGIDLNYQLLMTNGPPGDYWREHFSADEFYILPILMGFSIAYSFLMLGITVCSLELKQRQLLHTTYKIFVLSCVLQLLGILLMSIAYLKMAVSGRESPKTKRVGNMLLGASETCYLLLLLLLAKGFTITRGRLPLKGTVKLTIFMCVYVTTYLTIFVYEAVVFDPGEVLYLYESPAGYSLITLRLCGWAMFIYSTVFTLKRYPEKSNFYYPFNIFGTIWFVAGPAFVLSANAYIDKWVRESVVYAVLLFIAFGGHLMFLILTMPSVANKNFPYHVRTTQIGIMEVIGTAGTSSIEQFGHHAYEPSLGGREHTVIIPLTRRTEEIFEGMYNQKRFSRAQITELPNDLDLDNGETARDAVMENVLSWSLAKSIPAVDFAGFDKIKHRRDSIGSATSKLTENSFQNEINTRRPSLSNHLTLEDQNVAVCYEELVSHVPVDLFTISKAVDAASNEILPNGPYRKLSK</sequence>
<protein>
    <submittedName>
        <fullName evidence="10 11">Uncharacterized protein</fullName>
    </submittedName>
</protein>
<evidence type="ECO:0000313" key="11">
    <source>
        <dbReference type="EnsemblMetazoa" id="XP_019769349.1"/>
    </source>
</evidence>
<feature type="transmembrane region" description="Helical" evidence="6">
    <location>
        <begin position="498"/>
        <end position="520"/>
    </location>
</feature>
<feature type="transmembrane region" description="Helical" evidence="6">
    <location>
        <begin position="320"/>
        <end position="346"/>
    </location>
</feature>
<evidence type="ECO:0000256" key="6">
    <source>
        <dbReference type="SAM" id="Phobius"/>
    </source>
</evidence>
<name>N6TZQ9_DENPD</name>
<dbReference type="EMBL" id="KB741256">
    <property type="protein sequence ID" value="ENN71747.1"/>
    <property type="molecule type" value="Genomic_DNA"/>
</dbReference>
<feature type="domain" description="GPR180/TMEM145 transmembrane" evidence="8">
    <location>
        <begin position="335"/>
        <end position="547"/>
    </location>
</feature>
<keyword evidence="2 6" id="KW-0812">Transmembrane</keyword>
<evidence type="ECO:0000256" key="7">
    <source>
        <dbReference type="SAM" id="SignalP"/>
    </source>
</evidence>
<feature type="transmembrane region" description="Helical" evidence="6">
    <location>
        <begin position="358"/>
        <end position="377"/>
    </location>
</feature>
<evidence type="ECO:0000256" key="2">
    <source>
        <dbReference type="ARBA" id="ARBA00022692"/>
    </source>
</evidence>
<keyword evidence="12" id="KW-1185">Reference proteome</keyword>
<feature type="transmembrane region" description="Helical" evidence="6">
    <location>
        <begin position="428"/>
        <end position="448"/>
    </location>
</feature>
<dbReference type="KEGG" id="dpa:109543870"/>
<dbReference type="Pfam" id="PF21892">
    <property type="entry name" value="TMEM145_N"/>
    <property type="match status" value="2"/>
</dbReference>
<gene>
    <name evidence="11" type="primary">109543870</name>
    <name evidence="10" type="ORF">YQE_11567</name>
</gene>
<accession>N6TZQ9</accession>
<dbReference type="HOGENOM" id="CLU_021549_2_0_1"/>
<dbReference type="InterPro" id="IPR047831">
    <property type="entry name" value="GPR180/TMEM145"/>
</dbReference>
<reference evidence="10 12" key="1">
    <citation type="journal article" date="2013" name="Genome Biol.">
        <title>Draft genome of the mountain pine beetle, Dendroctonus ponderosae Hopkins, a major forest pest.</title>
        <authorList>
            <person name="Keeling C.I."/>
            <person name="Yuen M.M."/>
            <person name="Liao N.Y."/>
            <person name="Docking T.R."/>
            <person name="Chan S.K."/>
            <person name="Taylor G.A."/>
            <person name="Palmquist D.L."/>
            <person name="Jackman S.D."/>
            <person name="Nguyen A."/>
            <person name="Li M."/>
            <person name="Henderson H."/>
            <person name="Janes J.K."/>
            <person name="Zhao Y."/>
            <person name="Pandoh P."/>
            <person name="Moore R."/>
            <person name="Sperling F.A."/>
            <person name="Huber D.P."/>
            <person name="Birol I."/>
            <person name="Jones S.J."/>
            <person name="Bohlmann J."/>
        </authorList>
    </citation>
    <scope>NUCLEOTIDE SEQUENCE</scope>
</reference>
<feature type="transmembrane region" description="Helical" evidence="6">
    <location>
        <begin position="397"/>
        <end position="416"/>
    </location>
</feature>
<feature type="chain" id="PRO_5010971927" evidence="7">
    <location>
        <begin position="17"/>
        <end position="753"/>
    </location>
</feature>
<feature type="signal peptide" evidence="7">
    <location>
        <begin position="1"/>
        <end position="16"/>
    </location>
</feature>
<evidence type="ECO:0000256" key="3">
    <source>
        <dbReference type="ARBA" id="ARBA00022989"/>
    </source>
</evidence>
<organism evidence="10">
    <name type="scientific">Dendroctonus ponderosae</name>
    <name type="common">Mountain pine beetle</name>
    <dbReference type="NCBI Taxonomy" id="77166"/>
    <lineage>
        <taxon>Eukaryota</taxon>
        <taxon>Metazoa</taxon>
        <taxon>Ecdysozoa</taxon>
        <taxon>Arthropoda</taxon>
        <taxon>Hexapoda</taxon>
        <taxon>Insecta</taxon>
        <taxon>Pterygota</taxon>
        <taxon>Neoptera</taxon>
        <taxon>Endopterygota</taxon>
        <taxon>Coleoptera</taxon>
        <taxon>Polyphaga</taxon>
        <taxon>Cucujiformia</taxon>
        <taxon>Curculionidae</taxon>
        <taxon>Scolytinae</taxon>
        <taxon>Dendroctonus</taxon>
    </lineage>
</organism>
<keyword evidence="7" id="KW-0732">Signal</keyword>
<feature type="domain" description="GPR180-like N-terminal" evidence="9">
    <location>
        <begin position="255"/>
        <end position="297"/>
    </location>
</feature>
<comment type="subcellular location">
    <subcellularLocation>
        <location evidence="1">Membrane</location>
        <topology evidence="1">Multi-pass membrane protein</topology>
    </subcellularLocation>
</comment>
<evidence type="ECO:0000256" key="5">
    <source>
        <dbReference type="ARBA" id="ARBA00023180"/>
    </source>
</evidence>
<dbReference type="GO" id="GO:0007186">
    <property type="term" value="P:G protein-coupled receptor signaling pathway"/>
    <property type="evidence" value="ECO:0007669"/>
    <property type="project" value="InterPro"/>
</dbReference>
<dbReference type="AlphaFoldDB" id="N6TZQ9"/>
<feature type="transmembrane region" description="Helical" evidence="6">
    <location>
        <begin position="468"/>
        <end position="486"/>
    </location>
</feature>
<dbReference type="GO" id="GO:0016020">
    <property type="term" value="C:membrane"/>
    <property type="evidence" value="ECO:0007669"/>
    <property type="project" value="UniProtKB-SubCell"/>
</dbReference>
<evidence type="ECO:0000313" key="10">
    <source>
        <dbReference type="EMBL" id="ENN71747.1"/>
    </source>
</evidence>
<dbReference type="OMA" id="WYPDTEY"/>
<reference evidence="11" key="2">
    <citation type="submission" date="2024-08" db="UniProtKB">
        <authorList>
            <consortium name="EnsemblMetazoa"/>
        </authorList>
    </citation>
    <scope>IDENTIFICATION</scope>
</reference>
<dbReference type="InterPro" id="IPR053880">
    <property type="entry name" value="GPR180-like_N"/>
</dbReference>
<dbReference type="PANTHER" id="PTHR23252">
    <property type="entry name" value="INTIMAL THICKNESS RECEPTOR-RELATED"/>
    <property type="match status" value="1"/>
</dbReference>
<evidence type="ECO:0000256" key="4">
    <source>
        <dbReference type="ARBA" id="ARBA00023136"/>
    </source>
</evidence>
<feature type="non-terminal residue" evidence="10">
    <location>
        <position position="1"/>
    </location>
</feature>
<evidence type="ECO:0000259" key="9">
    <source>
        <dbReference type="Pfam" id="PF21892"/>
    </source>
</evidence>
<keyword evidence="3 6" id="KW-1133">Transmembrane helix</keyword>
<keyword evidence="5" id="KW-0325">Glycoprotein</keyword>
<dbReference type="EnsemblMetazoa" id="XM_019913790.1">
    <property type="protein sequence ID" value="XP_019769349.1"/>
    <property type="gene ID" value="LOC109543870"/>
</dbReference>
<feature type="transmembrane region" description="Helical" evidence="6">
    <location>
        <begin position="532"/>
        <end position="551"/>
    </location>
</feature>
<dbReference type="Proteomes" id="UP000019118">
    <property type="component" value="Unassembled WGS sequence"/>
</dbReference>
<dbReference type="InterPro" id="IPR019336">
    <property type="entry name" value="GPR180/TMEM145_TM"/>
</dbReference>
<dbReference type="PANTHER" id="PTHR23252:SF24">
    <property type="entry name" value="TRANSMEMBRANE PROTEIN 145"/>
    <property type="match status" value="1"/>
</dbReference>
<evidence type="ECO:0000313" key="12">
    <source>
        <dbReference type="Proteomes" id="UP000019118"/>
    </source>
</evidence>
<evidence type="ECO:0000256" key="1">
    <source>
        <dbReference type="ARBA" id="ARBA00004141"/>
    </source>
</evidence>
<feature type="domain" description="GPR180-like N-terminal" evidence="9">
    <location>
        <begin position="27"/>
        <end position="119"/>
    </location>
</feature>
<proteinExistence type="predicted"/>
<dbReference type="GO" id="GO:0019236">
    <property type="term" value="P:response to pheromone"/>
    <property type="evidence" value="ECO:0007669"/>
    <property type="project" value="InterPro"/>
</dbReference>
<dbReference type="OrthoDB" id="205745at2759"/>
<evidence type="ECO:0000259" key="8">
    <source>
        <dbReference type="Pfam" id="PF10192"/>
    </source>
</evidence>